<proteinExistence type="predicted"/>
<protein>
    <submittedName>
        <fullName evidence="1">Uncharacterized protein</fullName>
    </submittedName>
</protein>
<reference evidence="1" key="2">
    <citation type="journal article" date="2015" name="Fish Shellfish Immunol.">
        <title>Early steps in the European eel (Anguilla anguilla)-Vibrio vulnificus interaction in the gills: Role of the RtxA13 toxin.</title>
        <authorList>
            <person name="Callol A."/>
            <person name="Pajuelo D."/>
            <person name="Ebbesson L."/>
            <person name="Teles M."/>
            <person name="MacKenzie S."/>
            <person name="Amaro C."/>
        </authorList>
    </citation>
    <scope>NUCLEOTIDE SEQUENCE</scope>
</reference>
<name>A0A0E9RV70_ANGAN</name>
<accession>A0A0E9RV70</accession>
<dbReference type="AlphaFoldDB" id="A0A0E9RV70"/>
<sequence>MLFDWFPRQVVLCDNREYKGCPSLRFQIRNLRIQ</sequence>
<evidence type="ECO:0000313" key="1">
    <source>
        <dbReference type="EMBL" id="JAH32163.1"/>
    </source>
</evidence>
<organism evidence="1">
    <name type="scientific">Anguilla anguilla</name>
    <name type="common">European freshwater eel</name>
    <name type="synonym">Muraena anguilla</name>
    <dbReference type="NCBI Taxonomy" id="7936"/>
    <lineage>
        <taxon>Eukaryota</taxon>
        <taxon>Metazoa</taxon>
        <taxon>Chordata</taxon>
        <taxon>Craniata</taxon>
        <taxon>Vertebrata</taxon>
        <taxon>Euteleostomi</taxon>
        <taxon>Actinopterygii</taxon>
        <taxon>Neopterygii</taxon>
        <taxon>Teleostei</taxon>
        <taxon>Anguilliformes</taxon>
        <taxon>Anguillidae</taxon>
        <taxon>Anguilla</taxon>
    </lineage>
</organism>
<dbReference type="EMBL" id="GBXM01076414">
    <property type="protein sequence ID" value="JAH32163.1"/>
    <property type="molecule type" value="Transcribed_RNA"/>
</dbReference>
<reference evidence="1" key="1">
    <citation type="submission" date="2014-11" db="EMBL/GenBank/DDBJ databases">
        <authorList>
            <person name="Amaro Gonzalez C."/>
        </authorList>
    </citation>
    <scope>NUCLEOTIDE SEQUENCE</scope>
</reference>